<organism evidence="1 2">
    <name type="scientific">Sphingomonas lenta</name>
    <dbReference type="NCBI Taxonomy" id="1141887"/>
    <lineage>
        <taxon>Bacteria</taxon>
        <taxon>Pseudomonadati</taxon>
        <taxon>Pseudomonadota</taxon>
        <taxon>Alphaproteobacteria</taxon>
        <taxon>Sphingomonadales</taxon>
        <taxon>Sphingomonadaceae</taxon>
        <taxon>Sphingomonas</taxon>
    </lineage>
</organism>
<gene>
    <name evidence="1" type="ORF">CKY28_16765</name>
</gene>
<evidence type="ECO:0000313" key="1">
    <source>
        <dbReference type="EMBL" id="PAX06771.1"/>
    </source>
</evidence>
<dbReference type="Proteomes" id="UP000218151">
    <property type="component" value="Unassembled WGS sequence"/>
</dbReference>
<reference evidence="2" key="1">
    <citation type="submission" date="2017-09" db="EMBL/GenBank/DDBJ databases">
        <authorList>
            <person name="Feng G."/>
            <person name="Zhu H."/>
        </authorList>
    </citation>
    <scope>NUCLEOTIDE SEQUENCE [LARGE SCALE GENOMIC DNA]</scope>
    <source>
        <strain evidence="2">1PNM-20</strain>
    </source>
</reference>
<comment type="caution">
    <text evidence="1">The sequence shown here is derived from an EMBL/GenBank/DDBJ whole genome shotgun (WGS) entry which is preliminary data.</text>
</comment>
<dbReference type="AlphaFoldDB" id="A0A2A2SCP1"/>
<dbReference type="CDD" id="cd00586">
    <property type="entry name" value="4HBT"/>
    <property type="match status" value="1"/>
</dbReference>
<sequence length="135" mass="14962">MSFAVERRVRFAHVDAAGIVYFPRLWEMIDGAVEDWSRGTLGAGRGATHLDRRLGTPVVDTRARFLRPSRLDDLLRLEVRVAALGRSSLDLFVAGSCGGEPRFEAELRQVLVDLAAMRATPWPDDWRAAIMPGSA</sequence>
<accession>A0A2A2SCP1</accession>
<dbReference type="EMBL" id="NSLI01000005">
    <property type="protein sequence ID" value="PAX06771.1"/>
    <property type="molecule type" value="Genomic_DNA"/>
</dbReference>
<evidence type="ECO:0000313" key="2">
    <source>
        <dbReference type="Proteomes" id="UP000218151"/>
    </source>
</evidence>
<dbReference type="Gene3D" id="3.10.129.10">
    <property type="entry name" value="Hotdog Thioesterase"/>
    <property type="match status" value="1"/>
</dbReference>
<name>A0A2A2SCP1_9SPHN</name>
<dbReference type="InterPro" id="IPR029069">
    <property type="entry name" value="HotDog_dom_sf"/>
</dbReference>
<keyword evidence="2" id="KW-1185">Reference proteome</keyword>
<dbReference type="OrthoDB" id="7204167at2"/>
<proteinExistence type="predicted"/>
<dbReference type="RefSeq" id="WP_095999516.1">
    <property type="nucleotide sequence ID" value="NZ_NSLI01000005.1"/>
</dbReference>
<protein>
    <submittedName>
        <fullName evidence="1">Thioesterase</fullName>
    </submittedName>
</protein>
<dbReference type="Pfam" id="PF13279">
    <property type="entry name" value="4HBT_2"/>
    <property type="match status" value="1"/>
</dbReference>
<dbReference type="SUPFAM" id="SSF54637">
    <property type="entry name" value="Thioesterase/thiol ester dehydrase-isomerase"/>
    <property type="match status" value="1"/>
</dbReference>